<proteinExistence type="inferred from homology"/>
<dbReference type="EMBL" id="JBBNAG010000009">
    <property type="protein sequence ID" value="KAK9105909.1"/>
    <property type="molecule type" value="Genomic_DNA"/>
</dbReference>
<evidence type="ECO:0000313" key="11">
    <source>
        <dbReference type="Proteomes" id="UP001419268"/>
    </source>
</evidence>
<evidence type="ECO:0000259" key="9">
    <source>
        <dbReference type="Pfam" id="PF12719"/>
    </source>
</evidence>
<protein>
    <recommendedName>
        <fullName evidence="9">Nuclear condensin complex subunit 3 C-terminal domain-containing protein</fullName>
    </recommendedName>
</protein>
<keyword evidence="7" id="KW-0131">Cell cycle</keyword>
<evidence type="ECO:0000313" key="10">
    <source>
        <dbReference type="EMBL" id="KAK9105909.1"/>
    </source>
</evidence>
<dbReference type="Proteomes" id="UP001419268">
    <property type="component" value="Unassembled WGS sequence"/>
</dbReference>
<keyword evidence="4" id="KW-0132">Cell division</keyword>
<feature type="region of interest" description="Disordered" evidence="8">
    <location>
        <begin position="942"/>
        <end position="1042"/>
    </location>
</feature>
<dbReference type="InterPro" id="IPR027165">
    <property type="entry name" value="CND3"/>
</dbReference>
<evidence type="ECO:0000256" key="1">
    <source>
        <dbReference type="ARBA" id="ARBA00004286"/>
    </source>
</evidence>
<evidence type="ECO:0000256" key="8">
    <source>
        <dbReference type="SAM" id="MobiDB-lite"/>
    </source>
</evidence>
<dbReference type="InterPro" id="IPR025977">
    <property type="entry name" value="Cnd3_C"/>
</dbReference>
<accession>A0AAP0FIT7</accession>
<sequence length="1042" mass="115178">MAELEEQEEKLLSQRIARVLDETRSSNAVHNRKLKDLSALRSASPLRFFSAFITALKPLFEFQRRSSSAERVVRFVAVFAACRNGKSGEDEEFEAFLEEFLRLLIAGSSAANKTARFRSCQIISEIILRLPDDAEVSDELWDEVIESMKARVEDKVPAIRSFAVRSLARFANDAENSDIVDSFLQALPLEQNAEVRKAIILSLPPSNSTLSTIIDCTLDVNESVRRAAYCVLANRFPLQSLTIKQRTVILQRGLADRSASVQKECFKLMKDEWLVKSCNGDPVVLLKFLDVETYETVGTAVMESLLRAGMVNVQEDQSIQQFLPSATTNSEGEDIPCVKLMEAEVALYWRTVCRHLEAEAQIRGSDAAATTGTEAAVYAAEASNKNDLLERVLPSTVSDYVELLKAHLAAGLDCRFTARQLLLLGAMLDFSDATNRKTASVFVLELLRRPLELEVDQEGNKVIIGDGTSLGGDRDWASAVSKLAKKIHASSGEFEQVVVGVVEELARPCRERTADFMQWMHCLAVTGFLLENVKSLRSLSGHVIEPSELLHSLLLPAAKHAHLDVQRVAMRCLGLFGLLDRKPNEELVKQLKLSFANAPSLVGVVACKALIDLVMWHGPQEVERAIAHDLPSPTRDDEMNLTTISSGGSNGNSSTELMDLLCAGLDRNYSEYTLETDDHESVQSVLGEGFAKILLLSESYPSISASLHSSLLAKLLTLYFSNGIDELCRLKQCLSVFFEHYPALSADHKKCVSKAFIPVLRSMWPGIYGNAGGAPMLVSNLRKRAVQASRFLLQMMQAPLYSKDTKTHDSGKTPEGSPEICGQTLPEFDCGEEGLAILIAVEVVSFPEKKTAAAKAYLSALSKIVVLLCFRASEQEAIKCMRGLLNRMVETMSTDKEVVKELRRMADRLKSLDEFPDQELSQDKANLIFGRLQLDQNLDISSTSMAIPETPAPRSTRPTRPRRRSKREDVSSDDEDEINTPASFAPAPPSAVITRSQRASKTAALNKMTANRMAIDEEDEDEDSDDNKSGMTSQDESDDFAE</sequence>
<keyword evidence="3" id="KW-0158">Chromosome</keyword>
<organism evidence="10 11">
    <name type="scientific">Stephania cephalantha</name>
    <dbReference type="NCBI Taxonomy" id="152367"/>
    <lineage>
        <taxon>Eukaryota</taxon>
        <taxon>Viridiplantae</taxon>
        <taxon>Streptophyta</taxon>
        <taxon>Embryophyta</taxon>
        <taxon>Tracheophyta</taxon>
        <taxon>Spermatophyta</taxon>
        <taxon>Magnoliopsida</taxon>
        <taxon>Ranunculales</taxon>
        <taxon>Menispermaceae</taxon>
        <taxon>Menispermoideae</taxon>
        <taxon>Cissampelideae</taxon>
        <taxon>Stephania</taxon>
    </lineage>
</organism>
<dbReference type="InterPro" id="IPR016024">
    <property type="entry name" value="ARM-type_fold"/>
</dbReference>
<keyword evidence="5" id="KW-0498">Mitosis</keyword>
<dbReference type="PANTHER" id="PTHR14418">
    <property type="entry name" value="CONDENSIN COMPLEX SUBUNIT 3-RELATED"/>
    <property type="match status" value="1"/>
</dbReference>
<evidence type="ECO:0000256" key="5">
    <source>
        <dbReference type="ARBA" id="ARBA00022776"/>
    </source>
</evidence>
<gene>
    <name evidence="10" type="ORF">Scep_022753</name>
</gene>
<comment type="subcellular location">
    <subcellularLocation>
        <location evidence="1">Chromosome</location>
    </subcellularLocation>
</comment>
<feature type="compositionally biased region" description="Acidic residues" evidence="8">
    <location>
        <begin position="1016"/>
        <end position="1025"/>
    </location>
</feature>
<dbReference type="GO" id="GO:0000793">
    <property type="term" value="C:condensed chromosome"/>
    <property type="evidence" value="ECO:0007669"/>
    <property type="project" value="TreeGrafter"/>
</dbReference>
<dbReference type="SUPFAM" id="SSF48371">
    <property type="entry name" value="ARM repeat"/>
    <property type="match status" value="1"/>
</dbReference>
<dbReference type="PANTHER" id="PTHR14418:SF5">
    <property type="entry name" value="CONDENSIN COMPLEX SUBUNIT 3"/>
    <property type="match status" value="1"/>
</dbReference>
<evidence type="ECO:0000256" key="3">
    <source>
        <dbReference type="ARBA" id="ARBA00022454"/>
    </source>
</evidence>
<name>A0AAP0FIT7_9MAGN</name>
<dbReference type="GO" id="GO:0051301">
    <property type="term" value="P:cell division"/>
    <property type="evidence" value="ECO:0007669"/>
    <property type="project" value="UniProtKB-KW"/>
</dbReference>
<dbReference type="InterPro" id="IPR011989">
    <property type="entry name" value="ARM-like"/>
</dbReference>
<keyword evidence="11" id="KW-1185">Reference proteome</keyword>
<reference evidence="10 11" key="1">
    <citation type="submission" date="2024-01" db="EMBL/GenBank/DDBJ databases">
        <title>Genome assemblies of Stephania.</title>
        <authorList>
            <person name="Yang L."/>
        </authorList>
    </citation>
    <scope>NUCLEOTIDE SEQUENCE [LARGE SCALE GENOMIC DNA]</scope>
    <source>
        <strain evidence="10">JXDWG</strain>
        <tissue evidence="10">Leaf</tissue>
    </source>
</reference>
<dbReference type="GO" id="GO:0000796">
    <property type="term" value="C:condensin complex"/>
    <property type="evidence" value="ECO:0007669"/>
    <property type="project" value="InterPro"/>
</dbReference>
<dbReference type="GO" id="GO:0007076">
    <property type="term" value="P:mitotic chromosome condensation"/>
    <property type="evidence" value="ECO:0007669"/>
    <property type="project" value="InterPro"/>
</dbReference>
<comment type="similarity">
    <text evidence="2">Belongs to the CND3 (condensin subunit 3) family.</text>
</comment>
<evidence type="ECO:0000256" key="6">
    <source>
        <dbReference type="ARBA" id="ARBA00023067"/>
    </source>
</evidence>
<evidence type="ECO:0000256" key="7">
    <source>
        <dbReference type="ARBA" id="ARBA00023306"/>
    </source>
</evidence>
<comment type="caution">
    <text evidence="10">The sequence shown here is derived from an EMBL/GenBank/DDBJ whole genome shotgun (WGS) entry which is preliminary data.</text>
</comment>
<evidence type="ECO:0000256" key="2">
    <source>
        <dbReference type="ARBA" id="ARBA00006533"/>
    </source>
</evidence>
<feature type="domain" description="Nuclear condensin complex subunit 3 C-terminal" evidence="9">
    <location>
        <begin position="521"/>
        <end position="864"/>
    </location>
</feature>
<dbReference type="Gene3D" id="1.25.10.10">
    <property type="entry name" value="Leucine-rich Repeat Variant"/>
    <property type="match status" value="1"/>
</dbReference>
<dbReference type="AlphaFoldDB" id="A0AAP0FIT7"/>
<evidence type="ECO:0000256" key="4">
    <source>
        <dbReference type="ARBA" id="ARBA00022618"/>
    </source>
</evidence>
<dbReference type="Pfam" id="PF12719">
    <property type="entry name" value="Cnd3"/>
    <property type="match status" value="1"/>
</dbReference>
<keyword evidence="6" id="KW-0226">DNA condensation</keyword>